<organism evidence="2 3">
    <name type="scientific">Parnassius apollo</name>
    <name type="common">Apollo butterfly</name>
    <name type="synonym">Papilio apollo</name>
    <dbReference type="NCBI Taxonomy" id="110799"/>
    <lineage>
        <taxon>Eukaryota</taxon>
        <taxon>Metazoa</taxon>
        <taxon>Ecdysozoa</taxon>
        <taxon>Arthropoda</taxon>
        <taxon>Hexapoda</taxon>
        <taxon>Insecta</taxon>
        <taxon>Pterygota</taxon>
        <taxon>Neoptera</taxon>
        <taxon>Endopterygota</taxon>
        <taxon>Lepidoptera</taxon>
        <taxon>Glossata</taxon>
        <taxon>Ditrysia</taxon>
        <taxon>Papilionoidea</taxon>
        <taxon>Papilionidae</taxon>
        <taxon>Parnassiinae</taxon>
        <taxon>Parnassini</taxon>
        <taxon>Parnassius</taxon>
        <taxon>Parnassius</taxon>
    </lineage>
</organism>
<evidence type="ECO:0000313" key="2">
    <source>
        <dbReference type="EMBL" id="CAG5052427.1"/>
    </source>
</evidence>
<protein>
    <submittedName>
        <fullName evidence="2">(apollo) hypothetical protein</fullName>
    </submittedName>
</protein>
<gene>
    <name evidence="2" type="ORF">PAPOLLO_LOCUS25347</name>
</gene>
<sequence>MTIHIADNSETPKKTGNGQTLKHNSYPKDIKEKIQERRRLRKICHTTGYPSDKTAFNRYSNELKALISTLENDNIQHYLSNLDPTRDTNYTLWKATKNLKRLKNHISPINDEKGGWARSDKEKATIFAEHMKTVFQPLPENDPEHTMEIKEYLESANQISLPLKSSENCERNKEPQGW</sequence>
<feature type="compositionally biased region" description="Polar residues" evidence="1">
    <location>
        <begin position="14"/>
        <end position="23"/>
    </location>
</feature>
<evidence type="ECO:0000313" key="3">
    <source>
        <dbReference type="Proteomes" id="UP000691718"/>
    </source>
</evidence>
<name>A0A8S3Y6R2_PARAO</name>
<evidence type="ECO:0000256" key="1">
    <source>
        <dbReference type="SAM" id="MobiDB-lite"/>
    </source>
</evidence>
<dbReference type="Proteomes" id="UP000691718">
    <property type="component" value="Unassembled WGS sequence"/>
</dbReference>
<dbReference type="OrthoDB" id="416454at2759"/>
<keyword evidence="3" id="KW-1185">Reference proteome</keyword>
<reference evidence="2" key="1">
    <citation type="submission" date="2021-04" db="EMBL/GenBank/DDBJ databases">
        <authorList>
            <person name="Tunstrom K."/>
        </authorList>
    </citation>
    <scope>NUCLEOTIDE SEQUENCE</scope>
</reference>
<dbReference type="EMBL" id="CAJQZP010001523">
    <property type="protein sequence ID" value="CAG5052427.1"/>
    <property type="molecule type" value="Genomic_DNA"/>
</dbReference>
<feature type="region of interest" description="Disordered" evidence="1">
    <location>
        <begin position="1"/>
        <end position="26"/>
    </location>
</feature>
<comment type="caution">
    <text evidence="2">The sequence shown here is derived from an EMBL/GenBank/DDBJ whole genome shotgun (WGS) entry which is preliminary data.</text>
</comment>
<proteinExistence type="predicted"/>
<accession>A0A8S3Y6R2</accession>
<dbReference type="AlphaFoldDB" id="A0A8S3Y6R2"/>